<feature type="domain" description="HAT C-terminal dimerisation" evidence="1">
    <location>
        <begin position="479"/>
        <end position="533"/>
    </location>
</feature>
<feature type="domain" description="DUF4371" evidence="2">
    <location>
        <begin position="8"/>
        <end position="89"/>
    </location>
</feature>
<dbReference type="AlphaFoldDB" id="A0A2S2NBF1"/>
<dbReference type="InterPro" id="IPR008906">
    <property type="entry name" value="HATC_C_dom"/>
</dbReference>
<evidence type="ECO:0000259" key="2">
    <source>
        <dbReference type="Pfam" id="PF14291"/>
    </source>
</evidence>
<dbReference type="Pfam" id="PF14291">
    <property type="entry name" value="DUF4371"/>
    <property type="match status" value="1"/>
</dbReference>
<evidence type="ECO:0000313" key="3">
    <source>
        <dbReference type="EMBL" id="MBY14479.1"/>
    </source>
</evidence>
<accession>A0A2S2NBF1</accession>
<evidence type="ECO:0000259" key="1">
    <source>
        <dbReference type="Pfam" id="PF05699"/>
    </source>
</evidence>
<dbReference type="EMBL" id="GGMR01001860">
    <property type="protein sequence ID" value="MBY14479.1"/>
    <property type="molecule type" value="Transcribed_RNA"/>
</dbReference>
<dbReference type="InterPro" id="IPR012337">
    <property type="entry name" value="RNaseH-like_sf"/>
</dbReference>
<proteinExistence type="predicted"/>
<dbReference type="PANTHER" id="PTHR45749:SF21">
    <property type="entry name" value="DUF4371 DOMAIN-CONTAINING PROTEIN"/>
    <property type="match status" value="1"/>
</dbReference>
<protein>
    <submittedName>
        <fullName evidence="3">Zinc finger MYM-type protein 1</fullName>
    </submittedName>
</protein>
<name>A0A2S2NBF1_SCHGA</name>
<dbReference type="PANTHER" id="PTHR45749">
    <property type="match status" value="1"/>
</dbReference>
<dbReference type="GO" id="GO:0046983">
    <property type="term" value="F:protein dimerization activity"/>
    <property type="evidence" value="ECO:0007669"/>
    <property type="project" value="InterPro"/>
</dbReference>
<reference evidence="3" key="1">
    <citation type="submission" date="2018-04" db="EMBL/GenBank/DDBJ databases">
        <title>Transcriptome of Schizaphis graminum biotype I.</title>
        <authorList>
            <person name="Scully E.D."/>
            <person name="Geib S.M."/>
            <person name="Palmer N.A."/>
            <person name="Koch K."/>
            <person name="Bradshaw J."/>
            <person name="Heng-Moss T."/>
            <person name="Sarath G."/>
        </authorList>
    </citation>
    <scope>NUCLEOTIDE SEQUENCE</scope>
</reference>
<dbReference type="InterPro" id="IPR025398">
    <property type="entry name" value="DUF4371"/>
</dbReference>
<organism evidence="3">
    <name type="scientific">Schizaphis graminum</name>
    <name type="common">Green bug aphid</name>
    <dbReference type="NCBI Taxonomy" id="13262"/>
    <lineage>
        <taxon>Eukaryota</taxon>
        <taxon>Metazoa</taxon>
        <taxon>Ecdysozoa</taxon>
        <taxon>Arthropoda</taxon>
        <taxon>Hexapoda</taxon>
        <taxon>Insecta</taxon>
        <taxon>Pterygota</taxon>
        <taxon>Neoptera</taxon>
        <taxon>Paraneoptera</taxon>
        <taxon>Hemiptera</taxon>
        <taxon>Sternorrhyncha</taxon>
        <taxon>Aphidomorpha</taxon>
        <taxon>Aphidoidea</taxon>
        <taxon>Aphididae</taxon>
        <taxon>Aphidini</taxon>
        <taxon>Schizaphis</taxon>
    </lineage>
</organism>
<dbReference type="Pfam" id="PF05699">
    <property type="entry name" value="Dimer_Tnp_hAT"/>
    <property type="match status" value="1"/>
</dbReference>
<sequence>MFLFIHFFYFQVDSTQDIGAEDQATLFIRYVINSEIKERLFAVLKVTDSSGKGYFEILKKCFNDHGIDFKKIIGESFDGAANMRGEFNGLRAHIQKENPKSVYVWCYAHTLNLCSCDSCSNIAAINLFGLLNRLSTFFSESYKRMDIWKKKQEQYNTGQLKLKKLQKIGNTRWWSREKALQWIFGGDDNLYATVISALDYVVTCGTFDSKTSSEAISLRDKLCEFQIILTAHLFLNIFSIVGITSTYLQSSNLDLLSAWEMVEKTIKHISTINFEDIFKEAEQFSEKINNSLEDLKLSENVIVECELPQPRIRSKKRMADELCRDEAPLNVKDKFRVEVFRCIIDRLQNDFTKRFSHNKILIADIQYLLPKHFMDVKEGLPDTALQKLSELASIDHLKLVTELRNFTTIYYDIVGPLNTKTKRIYSEVENDENYDNFSLEWNEFNIDLEKNACKQSSKLNHNRSKCLICVQKLLYSLNMHSTAYSNLYAAYEFVLSLSVSQVNCERAFSTLKIIKNRLRSSLNQERLEAFMMMSAEKLVLEEVDFQDVLEIIKNSSSLLLKLLS</sequence>
<gene>
    <name evidence="3" type="primary">ZMYM1_32</name>
    <name evidence="3" type="ORF">g.90583</name>
</gene>
<dbReference type="SUPFAM" id="SSF53098">
    <property type="entry name" value="Ribonuclease H-like"/>
    <property type="match status" value="1"/>
</dbReference>